<reference evidence="5 6" key="1">
    <citation type="submission" date="2019-06" db="EMBL/GenBank/DDBJ databases">
        <title>A chromosome-scale genome assembly of the striped catfish, Pangasianodon hypophthalmus.</title>
        <authorList>
            <person name="Wen M."/>
            <person name="Zahm M."/>
            <person name="Roques C."/>
            <person name="Cabau C."/>
            <person name="Klopp C."/>
            <person name="Donnadieu C."/>
            <person name="Jouanno E."/>
            <person name="Avarre J.-C."/>
            <person name="Campet M."/>
            <person name="Ha T.T.T."/>
            <person name="Dugue R."/>
            <person name="Lampietro C."/>
            <person name="Louis A."/>
            <person name="Herpin A."/>
            <person name="Echchiki A."/>
            <person name="Berthelot C."/>
            <person name="Parey E."/>
            <person name="Roest-Crollius H."/>
            <person name="Braasch I."/>
            <person name="Postlethwait J."/>
            <person name="Bobe J."/>
            <person name="Montfort J."/>
            <person name="Bouchez O."/>
            <person name="Begum T."/>
            <person name="Schartl M."/>
            <person name="Guiguen Y."/>
        </authorList>
    </citation>
    <scope>NUCLEOTIDE SEQUENCE [LARGE SCALE GENOMIC DNA]</scope>
    <source>
        <strain evidence="5 6">Indonesia</strain>
        <tissue evidence="5">Blood</tissue>
    </source>
</reference>
<evidence type="ECO:0000256" key="2">
    <source>
        <dbReference type="ARBA" id="ARBA00023315"/>
    </source>
</evidence>
<dbReference type="Pfam" id="PF08444">
    <property type="entry name" value="Gly_acyl_tr_C"/>
    <property type="match status" value="1"/>
</dbReference>
<dbReference type="PROSITE" id="PS51186">
    <property type="entry name" value="GNAT"/>
    <property type="match status" value="1"/>
</dbReference>
<name>A0A5N5PSQ2_PANHP</name>
<dbReference type="Proteomes" id="UP000327468">
    <property type="component" value="Chromosome 3"/>
</dbReference>
<evidence type="ECO:0000256" key="1">
    <source>
        <dbReference type="ARBA" id="ARBA00022679"/>
    </source>
</evidence>
<sequence>MKLLSKEELKKAEEALRHYFPQSKQVYGYLFMINRVEADPLDVLVDQWPDFNILLIRPQRQEKADFFKDMCIFTKDETSLRRILIRTDIFDWNQYLCLSVDLCHKEMIKSVAVNRGVPDIKNYVCQLMTLQDPSNLTTDRLPLQVSSLNESHIALVNSTWKFGMGEFSERFIRVMIMNFPSCCVLDSEGRPVSWILTYASCAMGMLYTMPEHRQKGYAKALVTILAKKLHSEGFPVYCFIEEENQPSYRLFTSLGFTADPSYRVTWLECDQACNTP</sequence>
<evidence type="ECO:0000256" key="3">
    <source>
        <dbReference type="RuleBase" id="RU368002"/>
    </source>
</evidence>
<dbReference type="InterPro" id="IPR000182">
    <property type="entry name" value="GNAT_dom"/>
</dbReference>
<evidence type="ECO:0000259" key="4">
    <source>
        <dbReference type="PROSITE" id="PS51186"/>
    </source>
</evidence>
<dbReference type="EC" id="2.3.1.-" evidence="3"/>
<dbReference type="InterPro" id="IPR010313">
    <property type="entry name" value="Glycine_N-acyltransferase"/>
</dbReference>
<dbReference type="InterPro" id="IPR013652">
    <property type="entry name" value="Glycine_N-acyltransferase_C"/>
</dbReference>
<dbReference type="PANTHER" id="PTHR15298:SF15">
    <property type="entry name" value="GLYCINE N-ACYLTRANSFERASE-LIKE PROTEIN"/>
    <property type="match status" value="1"/>
</dbReference>
<dbReference type="EMBL" id="VFJC01000004">
    <property type="protein sequence ID" value="KAB5582071.1"/>
    <property type="molecule type" value="Genomic_DNA"/>
</dbReference>
<keyword evidence="2 3" id="KW-0012">Acyltransferase</keyword>
<dbReference type="PANTHER" id="PTHR15298">
    <property type="entry name" value="L-COA N-ACYLTRANSFERASE-RELATED"/>
    <property type="match status" value="1"/>
</dbReference>
<protein>
    <recommendedName>
        <fullName evidence="3">Glycine N-acyltransferase-like protein</fullName>
        <ecNumber evidence="3">2.3.1.-</ecNumber>
    </recommendedName>
</protein>
<dbReference type="Gene3D" id="3.40.630.30">
    <property type="match status" value="1"/>
</dbReference>
<keyword evidence="1 3" id="KW-0808">Transferase</keyword>
<dbReference type="GO" id="GO:0005739">
    <property type="term" value="C:mitochondrion"/>
    <property type="evidence" value="ECO:0007669"/>
    <property type="project" value="InterPro"/>
</dbReference>
<dbReference type="InterPro" id="IPR016181">
    <property type="entry name" value="Acyl_CoA_acyltransferase"/>
</dbReference>
<feature type="domain" description="N-acetyltransferase" evidence="4">
    <location>
        <begin position="143"/>
        <end position="276"/>
    </location>
</feature>
<gene>
    <name evidence="5" type="ORF">PHYPO_G00182930</name>
</gene>
<dbReference type="AlphaFoldDB" id="A0A5N5PSQ2"/>
<proteinExistence type="inferred from homology"/>
<dbReference type="GO" id="GO:0047961">
    <property type="term" value="F:glycine N-acyltransferase activity"/>
    <property type="evidence" value="ECO:0007669"/>
    <property type="project" value="InterPro"/>
</dbReference>
<keyword evidence="6" id="KW-1185">Reference proteome</keyword>
<dbReference type="SUPFAM" id="SSF55729">
    <property type="entry name" value="Acyl-CoA N-acyltransferases (Nat)"/>
    <property type="match status" value="1"/>
</dbReference>
<dbReference type="CDD" id="cd04301">
    <property type="entry name" value="NAT_SF"/>
    <property type="match status" value="1"/>
</dbReference>
<comment type="similarity">
    <text evidence="3">Belongs to the glycine N-acyltransferase family.</text>
</comment>
<accession>A0A5N5PSQ2</accession>
<evidence type="ECO:0000313" key="5">
    <source>
        <dbReference type="EMBL" id="KAB5582071.1"/>
    </source>
</evidence>
<organism evidence="5 6">
    <name type="scientific">Pangasianodon hypophthalmus</name>
    <name type="common">Striped catfish</name>
    <name type="synonym">Helicophagus hypophthalmus</name>
    <dbReference type="NCBI Taxonomy" id="310915"/>
    <lineage>
        <taxon>Eukaryota</taxon>
        <taxon>Metazoa</taxon>
        <taxon>Chordata</taxon>
        <taxon>Craniata</taxon>
        <taxon>Vertebrata</taxon>
        <taxon>Euteleostomi</taxon>
        <taxon>Actinopterygii</taxon>
        <taxon>Neopterygii</taxon>
        <taxon>Teleostei</taxon>
        <taxon>Ostariophysi</taxon>
        <taxon>Siluriformes</taxon>
        <taxon>Pangasiidae</taxon>
        <taxon>Pangasianodon</taxon>
    </lineage>
</organism>
<evidence type="ECO:0000313" key="6">
    <source>
        <dbReference type="Proteomes" id="UP000327468"/>
    </source>
</evidence>
<dbReference type="InterPro" id="IPR015938">
    <property type="entry name" value="Glycine_N-acyltransferase_N"/>
</dbReference>
<dbReference type="Pfam" id="PF06021">
    <property type="entry name" value="Gly_acyl_tr_N"/>
    <property type="match status" value="1"/>
</dbReference>
<comment type="caution">
    <text evidence="5">The sequence shown here is derived from an EMBL/GenBank/DDBJ whole genome shotgun (WGS) entry which is preliminary data.</text>
</comment>